<dbReference type="EMBL" id="LXZO01000161">
    <property type="protein sequence ID" value="PAY43073.1"/>
    <property type="molecule type" value="Genomic_DNA"/>
</dbReference>
<dbReference type="Proteomes" id="UP000218139">
    <property type="component" value="Unassembled WGS sequence"/>
</dbReference>
<evidence type="ECO:0000313" key="1">
    <source>
        <dbReference type="EMBL" id="PAY43073.1"/>
    </source>
</evidence>
<name>A0A9X6SAK6_9LACO</name>
<comment type="caution">
    <text evidence="1">The sequence shown here is derived from an EMBL/GenBank/DDBJ whole genome shotgun (WGS) entry which is preliminary data.</text>
</comment>
<protein>
    <submittedName>
        <fullName evidence="1">Uncharacterized protein</fullName>
    </submittedName>
</protein>
<evidence type="ECO:0000313" key="2">
    <source>
        <dbReference type="Proteomes" id="UP000218139"/>
    </source>
</evidence>
<proteinExistence type="predicted"/>
<gene>
    <name evidence="1" type="ORF">A8C52_11520</name>
</gene>
<reference evidence="1 2" key="1">
    <citation type="submission" date="2016-05" db="EMBL/GenBank/DDBJ databases">
        <authorList>
            <person name="Lee J.-Y."/>
            <person name="Kim E.B."/>
            <person name="Choi Y.-J."/>
        </authorList>
    </citation>
    <scope>NUCLEOTIDE SEQUENCE [LARGE SCALE GENOMIC DNA]</scope>
    <source>
        <strain evidence="1 2">KLA006</strain>
    </source>
</reference>
<dbReference type="AlphaFoldDB" id="A0A9X6SAK6"/>
<accession>A0A9X6SAK6</accession>
<dbReference type="RefSeq" id="WP_086201127.1">
    <property type="nucleotide sequence ID" value="NZ_LXYY01000022.1"/>
</dbReference>
<organism evidence="1 2">
    <name type="scientific">Ligilactobacillus salivarius</name>
    <dbReference type="NCBI Taxonomy" id="1624"/>
    <lineage>
        <taxon>Bacteria</taxon>
        <taxon>Bacillati</taxon>
        <taxon>Bacillota</taxon>
        <taxon>Bacilli</taxon>
        <taxon>Lactobacillales</taxon>
        <taxon>Lactobacillaceae</taxon>
        <taxon>Ligilactobacillus</taxon>
    </lineage>
</organism>
<sequence length="87" mass="9602">MKINKRVLNKRRIECGDVIKVVYNGESAYEEYWFVIKELGGKRYHAVDIATGVAGISADTPSEIEAILCGDAIVDWGIVDAEIDVSN</sequence>